<evidence type="ECO:0000256" key="4">
    <source>
        <dbReference type="ARBA" id="ARBA00023136"/>
    </source>
</evidence>
<dbReference type="STRING" id="2282107.A0A286U873"/>
<evidence type="ECO:0000256" key="5">
    <source>
        <dbReference type="SAM" id="MobiDB-lite"/>
    </source>
</evidence>
<feature type="transmembrane region" description="Helical" evidence="6">
    <location>
        <begin position="51"/>
        <end position="71"/>
    </location>
</feature>
<keyword evidence="4 6" id="KW-0472">Membrane</keyword>
<organism evidence="7 8">
    <name type="scientific">Pyrrhoderma noxium</name>
    <dbReference type="NCBI Taxonomy" id="2282107"/>
    <lineage>
        <taxon>Eukaryota</taxon>
        <taxon>Fungi</taxon>
        <taxon>Dikarya</taxon>
        <taxon>Basidiomycota</taxon>
        <taxon>Agaricomycotina</taxon>
        <taxon>Agaricomycetes</taxon>
        <taxon>Hymenochaetales</taxon>
        <taxon>Hymenochaetaceae</taxon>
        <taxon>Pyrrhoderma</taxon>
    </lineage>
</organism>
<feature type="transmembrane region" description="Helical" evidence="6">
    <location>
        <begin position="812"/>
        <end position="832"/>
    </location>
</feature>
<dbReference type="InParanoid" id="A0A286U873"/>
<feature type="compositionally biased region" description="Pro residues" evidence="5">
    <location>
        <begin position="539"/>
        <end position="549"/>
    </location>
</feature>
<keyword evidence="8" id="KW-1185">Reference proteome</keyword>
<dbReference type="AlphaFoldDB" id="A0A286U873"/>
<proteinExistence type="predicted"/>
<feature type="transmembrane region" description="Helical" evidence="6">
    <location>
        <begin position="784"/>
        <end position="805"/>
    </location>
</feature>
<feature type="transmembrane region" description="Helical" evidence="6">
    <location>
        <begin position="105"/>
        <end position="122"/>
    </location>
</feature>
<protein>
    <submittedName>
        <fullName evidence="7">Transmembrane protein</fullName>
    </submittedName>
</protein>
<keyword evidence="3 6" id="KW-1133">Transmembrane helix</keyword>
<feature type="transmembrane region" description="Helical" evidence="6">
    <location>
        <begin position="852"/>
        <end position="871"/>
    </location>
</feature>
<comment type="caution">
    <text evidence="7">The sequence shown here is derived from an EMBL/GenBank/DDBJ whole genome shotgun (WGS) entry which is preliminary data.</text>
</comment>
<dbReference type="OrthoDB" id="68611at2759"/>
<feature type="compositionally biased region" description="Low complexity" evidence="5">
    <location>
        <begin position="409"/>
        <end position="423"/>
    </location>
</feature>
<feature type="transmembrane region" description="Helical" evidence="6">
    <location>
        <begin position="883"/>
        <end position="905"/>
    </location>
</feature>
<dbReference type="EMBL" id="NBII01000009">
    <property type="protein sequence ID" value="PAV15729.1"/>
    <property type="molecule type" value="Genomic_DNA"/>
</dbReference>
<evidence type="ECO:0000256" key="1">
    <source>
        <dbReference type="ARBA" id="ARBA00004141"/>
    </source>
</evidence>
<feature type="region of interest" description="Disordered" evidence="5">
    <location>
        <begin position="340"/>
        <end position="360"/>
    </location>
</feature>
<evidence type="ECO:0000256" key="6">
    <source>
        <dbReference type="SAM" id="Phobius"/>
    </source>
</evidence>
<reference evidence="7 8" key="1">
    <citation type="journal article" date="2017" name="Mol. Ecol.">
        <title>Comparative and population genomic landscape of Phellinus noxius: A hypervariable fungus causing root rot in trees.</title>
        <authorList>
            <person name="Chung C.L."/>
            <person name="Lee T.J."/>
            <person name="Akiba M."/>
            <person name="Lee H.H."/>
            <person name="Kuo T.H."/>
            <person name="Liu D."/>
            <person name="Ke H.M."/>
            <person name="Yokoi T."/>
            <person name="Roa M.B."/>
            <person name="Lu M.J."/>
            <person name="Chang Y.Y."/>
            <person name="Ann P.J."/>
            <person name="Tsai J.N."/>
            <person name="Chen C.Y."/>
            <person name="Tzean S.S."/>
            <person name="Ota Y."/>
            <person name="Hattori T."/>
            <person name="Sahashi N."/>
            <person name="Liou R.F."/>
            <person name="Kikuchi T."/>
            <person name="Tsai I.J."/>
        </authorList>
    </citation>
    <scope>NUCLEOTIDE SEQUENCE [LARGE SCALE GENOMIC DNA]</scope>
    <source>
        <strain evidence="7 8">FFPRI411160</strain>
    </source>
</reference>
<dbReference type="PANTHER" id="PTHR47804:SF3">
    <property type="entry name" value="PROTEIN BRE4"/>
    <property type="match status" value="1"/>
</dbReference>
<dbReference type="GO" id="GO:0016020">
    <property type="term" value="C:membrane"/>
    <property type="evidence" value="ECO:0007669"/>
    <property type="project" value="UniProtKB-SubCell"/>
</dbReference>
<sequence length="1106" mass="125296">MGGNTFASKVQEKARDLGHFVHSRRAISVYKGTVAYIIGFSLIFLRKFESLSFYPTTLQSMVILIIVGGPGKSVGSSILAVAFGLLGAGLGSIGFLILAHLNYSHTAQGFIFAMIMYTFALVKARGFKFFPLALLAILMSFNGIYTSLNTGGFDAKYLEEYLKTYCWGSVIILAVNFVVFPLTSEKEIRQTLITSLEHISESLHLLAKGYTFELTDEERVTRDLLAQRLRQDFSTLNQKIDDTFVEINFSRHSTKDYQCFITRIRRIQQNLITAHSSILSVEERDTELFRSIFLPNANKTFSLLREALDITMHEIITDLECHSFHGSEISVEFADDPYLQNHPSESRVDQRHLSSGLTTRANSIDERLHSVTSRLEDLEVHNHDDVSERTDHHTTRSSRLSIPFHLTRTRSPPTASPTLTPSAQIENSPEHHGLPIPAVSKQDLSFEHKPGLCVKVLRRVFDRFCTEQHNILVQCLVDGHLHGADDSLRILDPRPSVKETYQYKYVPSLLSGDDLRRSVNRARRRRRTWMDENTDDKPPATPPGTPASPPENSREVFYEIIREKNDFEEKSDQVTIASHHSLTRVYSFLFAMEQLVTEVELLYHSVKRVAKKDKGIKFHYFPSLNLPDRENGYINSSSRKLKTELKNSEFSDIVSDLESPRQAFEEMSVSEALALLEHRKYTPVRLTISQRLAKIEQWLRGPSSIYAAKVAAAASMFSILLFLPVTRDWFISYGVAGGILTITTSLQPTLGQSVTTFVFQILGSGIGFVWALTLLMMARHVGGYNFNPFVIISLLAPYSLIFFYLLYHKPQYLVAAILALNATGTVLITEWINVEYYGISDFDPPVLRFGKAFTTLGVALGIVGTFQLFILRNPAKRDLRKRIGKLLFAQLSYLTLLQAFVRGVLPPDPSRRAPQVAIVRVAEELRHRELKIQAELIALRPVVGYAANEAQFGQPFKEDVMKKILRTGQILLDRMRESRIAISLEPLPDSVLKNYVQVLAPYRRRNSQIQQLTYYLVASSILAKAPLLRETPAELESESQVTNFMHDMLVLASRHARTSEGAQTIRSGSFTRYFHYLVSLTSLNEHLKVLEEACRDLFGELEDHLE</sequence>
<keyword evidence="2 6" id="KW-0812">Transmembrane</keyword>
<feature type="transmembrane region" description="Helical" evidence="6">
    <location>
        <begin position="729"/>
        <end position="746"/>
    </location>
</feature>
<dbReference type="Proteomes" id="UP000217199">
    <property type="component" value="Unassembled WGS sequence"/>
</dbReference>
<feature type="transmembrane region" description="Helical" evidence="6">
    <location>
        <begin position="129"/>
        <end position="145"/>
    </location>
</feature>
<evidence type="ECO:0000313" key="7">
    <source>
        <dbReference type="EMBL" id="PAV15729.1"/>
    </source>
</evidence>
<comment type="subcellular location">
    <subcellularLocation>
        <location evidence="1">Membrane</location>
        <topology evidence="1">Multi-pass membrane protein</topology>
    </subcellularLocation>
</comment>
<feature type="transmembrane region" description="Helical" evidence="6">
    <location>
        <begin position="758"/>
        <end position="778"/>
    </location>
</feature>
<evidence type="ECO:0000313" key="8">
    <source>
        <dbReference type="Proteomes" id="UP000217199"/>
    </source>
</evidence>
<name>A0A286U873_9AGAM</name>
<feature type="transmembrane region" description="Helical" evidence="6">
    <location>
        <begin position="78"/>
        <end position="99"/>
    </location>
</feature>
<feature type="region of interest" description="Disordered" evidence="5">
    <location>
        <begin position="523"/>
        <end position="552"/>
    </location>
</feature>
<evidence type="ECO:0000256" key="3">
    <source>
        <dbReference type="ARBA" id="ARBA00022989"/>
    </source>
</evidence>
<feature type="transmembrane region" description="Helical" evidence="6">
    <location>
        <begin position="27"/>
        <end position="45"/>
    </location>
</feature>
<feature type="region of interest" description="Disordered" evidence="5">
    <location>
        <begin position="407"/>
        <end position="436"/>
    </location>
</feature>
<accession>A0A286U873</accession>
<gene>
    <name evidence="7" type="ORF">PNOK_0858700</name>
</gene>
<feature type="transmembrane region" description="Helical" evidence="6">
    <location>
        <begin position="165"/>
        <end position="183"/>
    </location>
</feature>
<dbReference type="PANTHER" id="PTHR47804">
    <property type="entry name" value="60S RIBOSOMAL PROTEIN L19"/>
    <property type="match status" value="1"/>
</dbReference>
<evidence type="ECO:0000256" key="2">
    <source>
        <dbReference type="ARBA" id="ARBA00022692"/>
    </source>
</evidence>
<dbReference type="InterPro" id="IPR052430">
    <property type="entry name" value="IVT-Associated"/>
</dbReference>